<evidence type="ECO:0000313" key="1">
    <source>
        <dbReference type="EMBL" id="PIL32779.1"/>
    </source>
</evidence>
<evidence type="ECO:0000313" key="2">
    <source>
        <dbReference type="Proteomes" id="UP000230002"/>
    </source>
</evidence>
<dbReference type="Proteomes" id="UP000230002">
    <property type="component" value="Unassembled WGS sequence"/>
</dbReference>
<dbReference type="EMBL" id="AYKW01000009">
    <property type="protein sequence ID" value="PIL32779.1"/>
    <property type="molecule type" value="Genomic_DNA"/>
</dbReference>
<dbReference type="STRING" id="1077348.A0A2G8SG85"/>
<gene>
    <name evidence="1" type="ORF">GSI_04896</name>
</gene>
<comment type="caution">
    <text evidence="1">The sequence shown here is derived from an EMBL/GenBank/DDBJ whole genome shotgun (WGS) entry which is preliminary data.</text>
</comment>
<keyword evidence="2" id="KW-1185">Reference proteome</keyword>
<organism evidence="1 2">
    <name type="scientific">Ganoderma sinense ZZ0214-1</name>
    <dbReference type="NCBI Taxonomy" id="1077348"/>
    <lineage>
        <taxon>Eukaryota</taxon>
        <taxon>Fungi</taxon>
        <taxon>Dikarya</taxon>
        <taxon>Basidiomycota</taxon>
        <taxon>Agaricomycotina</taxon>
        <taxon>Agaricomycetes</taxon>
        <taxon>Polyporales</taxon>
        <taxon>Polyporaceae</taxon>
        <taxon>Ganoderma</taxon>
    </lineage>
</organism>
<dbReference type="InterPro" id="IPR032675">
    <property type="entry name" value="LRR_dom_sf"/>
</dbReference>
<dbReference type="Gene3D" id="3.80.10.10">
    <property type="entry name" value="Ribonuclease Inhibitor"/>
    <property type="match status" value="1"/>
</dbReference>
<sequence>MTSAILRAIASPAVLAQIFSQLSPGSNEFEDPDNADYEEERENRSSLRSALAACARVCRAFSGPALDAQWKVLDDVVALLKILPHTLTDPDDDSGPEIDKDTNTYHLNVLNLSSKIDDIEWARLREVAQRVRELNACPPDCFIHPGVWTTLATRLQGTPLLPHLRCLHISVIYNDPTAFVLCLSPTLQELSFTAVDAGGHPMPTKGEFVDNIVTIISATEELPFSSYRQLTPLAPECTEVIAQHLRSIGRLSRLEVLNLVPAACRIGIPALRALSTLSSLHTLRLVVPLKDEDKDAALSLEGLAAVRHLHLSGDVEGIRRVMAALPPSGLRHLYLRISGSKFKDIERDFGAMRHNIPTELESFECVFFGPISDDARPLLRLFNAFLKFSHLKYFAVHMMMGNGVHLSDSDLLVFGSRWPDLERFAVVSWELPNLKHAARKHGRPTIAGLIELARSCPRLHLIRVPGLDVRTLPAASAMPEHGHLLLRYLDPHVLVNDKKADLDEIARGLDDLFPGLVDVPQKYIEYNATEESVSWDKVQALMQARRAARREAGSDTARGDHSH</sequence>
<reference evidence="1 2" key="1">
    <citation type="journal article" date="2015" name="Sci. Rep.">
        <title>Chromosome-level genome map provides insights into diverse defense mechanisms in the medicinal fungus Ganoderma sinense.</title>
        <authorList>
            <person name="Zhu Y."/>
            <person name="Xu J."/>
            <person name="Sun C."/>
            <person name="Zhou S."/>
            <person name="Xu H."/>
            <person name="Nelson D.R."/>
            <person name="Qian J."/>
            <person name="Song J."/>
            <person name="Luo H."/>
            <person name="Xiang L."/>
            <person name="Li Y."/>
            <person name="Xu Z."/>
            <person name="Ji A."/>
            <person name="Wang L."/>
            <person name="Lu S."/>
            <person name="Hayward A."/>
            <person name="Sun W."/>
            <person name="Li X."/>
            <person name="Schwartz D.C."/>
            <person name="Wang Y."/>
            <person name="Chen S."/>
        </authorList>
    </citation>
    <scope>NUCLEOTIDE SEQUENCE [LARGE SCALE GENOMIC DNA]</scope>
    <source>
        <strain evidence="1 2">ZZ0214-1</strain>
    </source>
</reference>
<dbReference type="OrthoDB" id="2801180at2759"/>
<evidence type="ECO:0008006" key="3">
    <source>
        <dbReference type="Google" id="ProtNLM"/>
    </source>
</evidence>
<accession>A0A2G8SG85</accession>
<proteinExistence type="predicted"/>
<name>A0A2G8SG85_9APHY</name>
<protein>
    <recommendedName>
        <fullName evidence="3">F-box domain-containing protein</fullName>
    </recommendedName>
</protein>
<dbReference type="AlphaFoldDB" id="A0A2G8SG85"/>